<gene>
    <name evidence="7" type="ORF">CEUSTIGMA_g8180.t1</name>
</gene>
<feature type="region of interest" description="Disordered" evidence="6">
    <location>
        <begin position="193"/>
        <end position="230"/>
    </location>
</feature>
<evidence type="ECO:0000313" key="8">
    <source>
        <dbReference type="Proteomes" id="UP000232323"/>
    </source>
</evidence>
<dbReference type="AlphaFoldDB" id="A0A250XCC5"/>
<evidence type="ECO:0000256" key="5">
    <source>
        <dbReference type="ARBA" id="ARBA00022801"/>
    </source>
</evidence>
<keyword evidence="4" id="KW-0255">Endonuclease</keyword>
<reference evidence="7 8" key="1">
    <citation type="submission" date="2017-08" db="EMBL/GenBank/DDBJ databases">
        <title>Acidophilic green algal genome provides insights into adaptation to an acidic environment.</title>
        <authorList>
            <person name="Hirooka S."/>
            <person name="Hirose Y."/>
            <person name="Kanesaki Y."/>
            <person name="Higuchi S."/>
            <person name="Fujiwara T."/>
            <person name="Onuma R."/>
            <person name="Era A."/>
            <person name="Ohbayashi R."/>
            <person name="Uzuka A."/>
            <person name="Nozaki H."/>
            <person name="Yoshikawa H."/>
            <person name="Miyagishima S.Y."/>
        </authorList>
    </citation>
    <scope>NUCLEOTIDE SEQUENCE [LARGE SCALE GENOMIC DNA]</scope>
    <source>
        <strain evidence="7 8">NIES-2499</strain>
    </source>
</reference>
<dbReference type="InterPro" id="IPR007581">
    <property type="entry name" value="Endonuclease-V"/>
</dbReference>
<evidence type="ECO:0000313" key="7">
    <source>
        <dbReference type="EMBL" id="GAX80745.1"/>
    </source>
</evidence>
<sequence length="349" mass="37728">MNCAIEQWQSVQAKLKTLHIPVDDISWTLGEQGRDGEGSASGKQVLRLVGGLDISFVKEQGVEESGRDPASSVMATASTHHQLAVAALIVLAFPGLEIVYEDYEEVEIATPYVPGYLGFREVPTYMSLIKRVLSTEFAPQVILVDGCGMLHPHGFGSACHLGVLSNLPTIGVAKNLLCIDGLTKDKVIEGMRAMPEATRSGKSVDVDGRGPEQALESDNSGLTDNSPLRGQQVKNQVIEKGLFPKPPQTRSATHPKASTSPSQGLKRDLGSKGQSMPLISSSGAVVGVAFRPGMAKNPIYISVGHRIGLEVALDIVWHCCRHRVPEPIRQADIRSREYVRRKMIFACKS</sequence>
<proteinExistence type="predicted"/>
<evidence type="ECO:0000256" key="6">
    <source>
        <dbReference type="SAM" id="MobiDB-lite"/>
    </source>
</evidence>
<dbReference type="Proteomes" id="UP000232323">
    <property type="component" value="Unassembled WGS sequence"/>
</dbReference>
<keyword evidence="5" id="KW-0378">Hydrolase</keyword>
<dbReference type="GO" id="GO:0006281">
    <property type="term" value="P:DNA repair"/>
    <property type="evidence" value="ECO:0007669"/>
    <property type="project" value="InterPro"/>
</dbReference>
<dbReference type="GO" id="GO:0016891">
    <property type="term" value="F:RNA endonuclease activity producing 5'-phosphomonoesters, hydrolytic mechanism"/>
    <property type="evidence" value="ECO:0007669"/>
    <property type="project" value="TreeGrafter"/>
</dbReference>
<dbReference type="GO" id="GO:0005730">
    <property type="term" value="C:nucleolus"/>
    <property type="evidence" value="ECO:0007669"/>
    <property type="project" value="TreeGrafter"/>
</dbReference>
<evidence type="ECO:0008006" key="9">
    <source>
        <dbReference type="Google" id="ProtNLM"/>
    </source>
</evidence>
<dbReference type="Pfam" id="PF04493">
    <property type="entry name" value="Endonuclease_5"/>
    <property type="match status" value="2"/>
</dbReference>
<protein>
    <recommendedName>
        <fullName evidence="9">Endonuclease V</fullName>
    </recommendedName>
</protein>
<evidence type="ECO:0000256" key="1">
    <source>
        <dbReference type="ARBA" id="ARBA00004496"/>
    </source>
</evidence>
<keyword evidence="2" id="KW-0963">Cytoplasm</keyword>
<dbReference type="CDD" id="cd06559">
    <property type="entry name" value="Endonuclease_V"/>
    <property type="match status" value="1"/>
</dbReference>
<dbReference type="GO" id="GO:0005737">
    <property type="term" value="C:cytoplasm"/>
    <property type="evidence" value="ECO:0007669"/>
    <property type="project" value="UniProtKB-SubCell"/>
</dbReference>
<feature type="compositionally biased region" description="Polar residues" evidence="6">
    <location>
        <begin position="216"/>
        <end position="230"/>
    </location>
</feature>
<evidence type="ECO:0000256" key="2">
    <source>
        <dbReference type="ARBA" id="ARBA00022490"/>
    </source>
</evidence>
<dbReference type="Gene3D" id="3.30.2170.10">
    <property type="entry name" value="archaeoglobus fulgidus dsm 4304 superfamily"/>
    <property type="match status" value="1"/>
</dbReference>
<evidence type="ECO:0000256" key="4">
    <source>
        <dbReference type="ARBA" id="ARBA00022759"/>
    </source>
</evidence>
<organism evidence="7 8">
    <name type="scientific">Chlamydomonas eustigma</name>
    <dbReference type="NCBI Taxonomy" id="1157962"/>
    <lineage>
        <taxon>Eukaryota</taxon>
        <taxon>Viridiplantae</taxon>
        <taxon>Chlorophyta</taxon>
        <taxon>core chlorophytes</taxon>
        <taxon>Chlorophyceae</taxon>
        <taxon>CS clade</taxon>
        <taxon>Chlamydomonadales</taxon>
        <taxon>Chlamydomonadaceae</taxon>
        <taxon>Chlamydomonas</taxon>
    </lineage>
</organism>
<dbReference type="STRING" id="1157962.A0A250XCC5"/>
<accession>A0A250XCC5</accession>
<keyword evidence="8" id="KW-1185">Reference proteome</keyword>
<dbReference type="PANTHER" id="PTHR28511:SF1">
    <property type="entry name" value="ENDONUCLEASE V"/>
    <property type="match status" value="1"/>
</dbReference>
<name>A0A250XCC5_9CHLO</name>
<dbReference type="PANTHER" id="PTHR28511">
    <property type="entry name" value="ENDONUCLEASE V"/>
    <property type="match status" value="1"/>
</dbReference>
<comment type="caution">
    <text evidence="7">The sequence shown here is derived from an EMBL/GenBank/DDBJ whole genome shotgun (WGS) entry which is preliminary data.</text>
</comment>
<dbReference type="EMBL" id="BEGY01000056">
    <property type="protein sequence ID" value="GAX80745.1"/>
    <property type="molecule type" value="Genomic_DNA"/>
</dbReference>
<dbReference type="GO" id="GO:0003727">
    <property type="term" value="F:single-stranded RNA binding"/>
    <property type="evidence" value="ECO:0007669"/>
    <property type="project" value="TreeGrafter"/>
</dbReference>
<feature type="compositionally biased region" description="Polar residues" evidence="6">
    <location>
        <begin position="248"/>
        <end position="263"/>
    </location>
</feature>
<comment type="subcellular location">
    <subcellularLocation>
        <location evidence="1">Cytoplasm</location>
    </subcellularLocation>
</comment>
<dbReference type="OrthoDB" id="20018at2759"/>
<keyword evidence="3" id="KW-0540">Nuclease</keyword>
<evidence type="ECO:0000256" key="3">
    <source>
        <dbReference type="ARBA" id="ARBA00022722"/>
    </source>
</evidence>
<feature type="region of interest" description="Disordered" evidence="6">
    <location>
        <begin position="242"/>
        <end position="276"/>
    </location>
</feature>